<dbReference type="PANTHER" id="PTHR33204:SF37">
    <property type="entry name" value="HTH-TYPE TRANSCRIPTIONAL REGULATOR YODB"/>
    <property type="match status" value="1"/>
</dbReference>
<dbReference type="PANTHER" id="PTHR33204">
    <property type="entry name" value="TRANSCRIPTIONAL REGULATOR, MARR FAMILY"/>
    <property type="match status" value="1"/>
</dbReference>
<feature type="domain" description="HTH hxlR-type" evidence="4">
    <location>
        <begin position="14"/>
        <end position="113"/>
    </location>
</feature>
<proteinExistence type="predicted"/>
<evidence type="ECO:0000256" key="3">
    <source>
        <dbReference type="ARBA" id="ARBA00023163"/>
    </source>
</evidence>
<dbReference type="Gene3D" id="1.10.10.10">
    <property type="entry name" value="Winged helix-like DNA-binding domain superfamily/Winged helix DNA-binding domain"/>
    <property type="match status" value="1"/>
</dbReference>
<sequence length="128" mass="13915">MNSGGAKNLRLAVCPSYHAAVELIGRRWNGVILQALLAGTTRFTELRSGIPGITDTMLTQRLRELEDAGVVFREVANARPVEIRYGLTEVGLELSPILEAIASWSNHWIDARESEAGAEQTGEGRNVG</sequence>
<dbReference type="Pfam" id="PF01638">
    <property type="entry name" value="HxlR"/>
    <property type="match status" value="1"/>
</dbReference>
<dbReference type="PROSITE" id="PS51118">
    <property type="entry name" value="HTH_HXLR"/>
    <property type="match status" value="1"/>
</dbReference>
<gene>
    <name evidence="5" type="ORF">ACFPJ4_01355</name>
</gene>
<keyword evidence="6" id="KW-1185">Reference proteome</keyword>
<dbReference type="InterPro" id="IPR002577">
    <property type="entry name" value="HTH_HxlR"/>
</dbReference>
<evidence type="ECO:0000256" key="2">
    <source>
        <dbReference type="ARBA" id="ARBA00023125"/>
    </source>
</evidence>
<keyword evidence="2" id="KW-0238">DNA-binding</keyword>
<dbReference type="SUPFAM" id="SSF46785">
    <property type="entry name" value="Winged helix' DNA-binding domain"/>
    <property type="match status" value="1"/>
</dbReference>
<dbReference type="InterPro" id="IPR036390">
    <property type="entry name" value="WH_DNA-bd_sf"/>
</dbReference>
<dbReference type="InterPro" id="IPR036388">
    <property type="entry name" value="WH-like_DNA-bd_sf"/>
</dbReference>
<keyword evidence="1" id="KW-0805">Transcription regulation</keyword>
<evidence type="ECO:0000313" key="6">
    <source>
        <dbReference type="Proteomes" id="UP001596039"/>
    </source>
</evidence>
<evidence type="ECO:0000256" key="1">
    <source>
        <dbReference type="ARBA" id="ARBA00023015"/>
    </source>
</evidence>
<protein>
    <submittedName>
        <fullName evidence="5">Winged helix-turn-helix transcriptional regulator</fullName>
    </submittedName>
</protein>
<evidence type="ECO:0000259" key="4">
    <source>
        <dbReference type="PROSITE" id="PS51118"/>
    </source>
</evidence>
<dbReference type="Proteomes" id="UP001596039">
    <property type="component" value="Unassembled WGS sequence"/>
</dbReference>
<dbReference type="EMBL" id="JBHSMG010000001">
    <property type="protein sequence ID" value="MFC5500880.1"/>
    <property type="molecule type" value="Genomic_DNA"/>
</dbReference>
<dbReference type="RefSeq" id="WP_386738489.1">
    <property type="nucleotide sequence ID" value="NZ_JBHSMG010000001.1"/>
</dbReference>
<name>A0ABW0NKQ3_9MICO</name>
<accession>A0ABW0NKQ3</accession>
<keyword evidence="3" id="KW-0804">Transcription</keyword>
<reference evidence="6" key="1">
    <citation type="journal article" date="2019" name="Int. J. Syst. Evol. Microbiol.">
        <title>The Global Catalogue of Microorganisms (GCM) 10K type strain sequencing project: providing services to taxonomists for standard genome sequencing and annotation.</title>
        <authorList>
            <consortium name="The Broad Institute Genomics Platform"/>
            <consortium name="The Broad Institute Genome Sequencing Center for Infectious Disease"/>
            <person name="Wu L."/>
            <person name="Ma J."/>
        </authorList>
    </citation>
    <scope>NUCLEOTIDE SEQUENCE [LARGE SCALE GENOMIC DNA]</scope>
    <source>
        <strain evidence="6">CGMCC 4.6997</strain>
    </source>
</reference>
<comment type="caution">
    <text evidence="5">The sequence shown here is derived from an EMBL/GenBank/DDBJ whole genome shotgun (WGS) entry which is preliminary data.</text>
</comment>
<organism evidence="5 6">
    <name type="scientific">Lysinimonas soli</name>
    <dbReference type="NCBI Taxonomy" id="1074233"/>
    <lineage>
        <taxon>Bacteria</taxon>
        <taxon>Bacillati</taxon>
        <taxon>Actinomycetota</taxon>
        <taxon>Actinomycetes</taxon>
        <taxon>Micrococcales</taxon>
        <taxon>Microbacteriaceae</taxon>
        <taxon>Lysinimonas</taxon>
    </lineage>
</organism>
<evidence type="ECO:0000313" key="5">
    <source>
        <dbReference type="EMBL" id="MFC5500880.1"/>
    </source>
</evidence>